<proteinExistence type="predicted"/>
<dbReference type="Proteomes" id="UP000677913">
    <property type="component" value="Unassembled WGS sequence"/>
</dbReference>
<accession>A0A8J7WL14</accession>
<name>A0A8J7WL14_9ACTN</name>
<dbReference type="RefSeq" id="WP_211468637.1">
    <property type="nucleotide sequence ID" value="NZ_JAGSXH010000046.1"/>
</dbReference>
<reference evidence="1" key="1">
    <citation type="submission" date="2021-04" db="EMBL/GenBank/DDBJ databases">
        <title>Genome based classification of Actinospica acidithermotolerans sp. nov., an actinobacterium isolated from an Indonesian hot spring.</title>
        <authorList>
            <person name="Kusuma A.B."/>
            <person name="Putra K.E."/>
            <person name="Nafisah S."/>
            <person name="Loh J."/>
            <person name="Nouioui I."/>
            <person name="Goodfellow M."/>
        </authorList>
    </citation>
    <scope>NUCLEOTIDE SEQUENCE</scope>
    <source>
        <strain evidence="1">DSM 45618</strain>
    </source>
</reference>
<protein>
    <submittedName>
        <fullName evidence="1">Uncharacterized protein</fullName>
    </submittedName>
</protein>
<dbReference type="AlphaFoldDB" id="A0A8J7WL14"/>
<dbReference type="EMBL" id="JAGSXH010000046">
    <property type="protein sequence ID" value="MBS2964271.1"/>
    <property type="molecule type" value="Genomic_DNA"/>
</dbReference>
<evidence type="ECO:0000313" key="1">
    <source>
        <dbReference type="EMBL" id="MBS2964271.1"/>
    </source>
</evidence>
<gene>
    <name evidence="1" type="ORF">KGA66_14520</name>
</gene>
<comment type="caution">
    <text evidence="1">The sequence shown here is derived from an EMBL/GenBank/DDBJ whole genome shotgun (WGS) entry which is preliminary data.</text>
</comment>
<evidence type="ECO:0000313" key="2">
    <source>
        <dbReference type="Proteomes" id="UP000677913"/>
    </source>
</evidence>
<organism evidence="1 2">
    <name type="scientific">Actinocrinis puniceicyclus</name>
    <dbReference type="NCBI Taxonomy" id="977794"/>
    <lineage>
        <taxon>Bacteria</taxon>
        <taxon>Bacillati</taxon>
        <taxon>Actinomycetota</taxon>
        <taxon>Actinomycetes</taxon>
        <taxon>Catenulisporales</taxon>
        <taxon>Actinospicaceae</taxon>
        <taxon>Actinocrinis</taxon>
    </lineage>
</organism>
<sequence length="71" mass="7659">MATGEFEAVLRAQVAEARHRLAAARADRDYAGIKSYGQRLRYLLDIAAEHQVELPGDDAPQDRAVPGPGGV</sequence>
<keyword evidence="2" id="KW-1185">Reference proteome</keyword>